<dbReference type="Proteomes" id="UP000292423">
    <property type="component" value="Unassembled WGS sequence"/>
</dbReference>
<keyword evidence="1" id="KW-1133">Transmembrane helix</keyword>
<dbReference type="AlphaFoldDB" id="A0A4Q7ZAD3"/>
<accession>A0A4Q7ZAD3</accession>
<keyword evidence="4" id="KW-1185">Reference proteome</keyword>
<dbReference type="Pfam" id="PF04230">
    <property type="entry name" value="PS_pyruv_trans"/>
    <property type="match status" value="1"/>
</dbReference>
<dbReference type="OrthoDB" id="3199616at2"/>
<evidence type="ECO:0000313" key="3">
    <source>
        <dbReference type="EMBL" id="RZU46843.1"/>
    </source>
</evidence>
<name>A0A4Q7ZAD3_9GAMM</name>
<evidence type="ECO:0000259" key="2">
    <source>
        <dbReference type="Pfam" id="PF04230"/>
    </source>
</evidence>
<keyword evidence="1" id="KW-0812">Transmembrane</keyword>
<gene>
    <name evidence="3" type="ORF">EV700_1228</name>
</gene>
<evidence type="ECO:0000256" key="1">
    <source>
        <dbReference type="SAM" id="Phobius"/>
    </source>
</evidence>
<keyword evidence="1" id="KW-0472">Membrane</keyword>
<dbReference type="GO" id="GO:0016740">
    <property type="term" value="F:transferase activity"/>
    <property type="evidence" value="ECO:0007669"/>
    <property type="project" value="UniProtKB-KW"/>
</dbReference>
<dbReference type="EMBL" id="SHKX01000011">
    <property type="protein sequence ID" value="RZU46843.1"/>
    <property type="molecule type" value="Genomic_DNA"/>
</dbReference>
<dbReference type="PANTHER" id="PTHR36836">
    <property type="entry name" value="COLANIC ACID BIOSYNTHESIS PROTEIN WCAK"/>
    <property type="match status" value="1"/>
</dbReference>
<sequence>MCRATLVGYHGRRNLGDDLFLRLGCRFLKGRGVKDVFVAGDYRHVPPMLEGLTLHAFENRAWFARVVWLQIFIYALRSRVVLFCAGSIFTIQPFFMAYVLMLFVKILRPKVRLIAIGVSIGPIRSSFDARWCGRLLGLFDEIVVRDAESANVIREISPNVLFKVANDLALTFDPVQNDFKKKKTTKIGVSLNANVVGRRNGAAVDEVIIEALSDLKTRNEGLEVGLLVVCSDDHDGDLSVADDLQIRLSQKGLRSSLVVYNGKNLDDYISGLRGFDAILTSRMHTGILAMMVGVPVMQVIYAVKISEFFMACDLGEDYLAEPLSLSVKDVSDFFEAALSGGIAELAAARRAKLMACGARTQDVLNAISF</sequence>
<feature type="transmembrane region" description="Helical" evidence="1">
    <location>
        <begin position="80"/>
        <end position="104"/>
    </location>
</feature>
<dbReference type="RefSeq" id="WP_130411820.1">
    <property type="nucleotide sequence ID" value="NZ_SHKX01000011.1"/>
</dbReference>
<keyword evidence="3" id="KW-0808">Transferase</keyword>
<feature type="domain" description="Polysaccharide pyruvyl transferase" evidence="2">
    <location>
        <begin position="14"/>
        <end position="297"/>
    </location>
</feature>
<proteinExistence type="predicted"/>
<organism evidence="3 4">
    <name type="scientific">Fluviicoccus keumensis</name>
    <dbReference type="NCBI Taxonomy" id="1435465"/>
    <lineage>
        <taxon>Bacteria</taxon>
        <taxon>Pseudomonadati</taxon>
        <taxon>Pseudomonadota</taxon>
        <taxon>Gammaproteobacteria</taxon>
        <taxon>Moraxellales</taxon>
        <taxon>Moraxellaceae</taxon>
        <taxon>Fluviicoccus</taxon>
    </lineage>
</organism>
<dbReference type="InterPro" id="IPR007345">
    <property type="entry name" value="Polysacch_pyruvyl_Trfase"/>
</dbReference>
<comment type="caution">
    <text evidence="3">The sequence shown here is derived from an EMBL/GenBank/DDBJ whole genome shotgun (WGS) entry which is preliminary data.</text>
</comment>
<dbReference type="PANTHER" id="PTHR36836:SF1">
    <property type="entry name" value="COLANIC ACID BIOSYNTHESIS PROTEIN WCAK"/>
    <property type="match status" value="1"/>
</dbReference>
<reference evidence="3 4" key="1">
    <citation type="submission" date="2019-02" db="EMBL/GenBank/DDBJ databases">
        <title>Genomic Encyclopedia of Type Strains, Phase IV (KMG-IV): sequencing the most valuable type-strain genomes for metagenomic binning, comparative biology and taxonomic classification.</title>
        <authorList>
            <person name="Goeker M."/>
        </authorList>
    </citation>
    <scope>NUCLEOTIDE SEQUENCE [LARGE SCALE GENOMIC DNA]</scope>
    <source>
        <strain evidence="3 4">DSM 105135</strain>
    </source>
</reference>
<protein>
    <submittedName>
        <fullName evidence="3">Polysaccharide pyruvyl transferase WcaK-like protein</fullName>
    </submittedName>
</protein>
<evidence type="ECO:0000313" key="4">
    <source>
        <dbReference type="Proteomes" id="UP000292423"/>
    </source>
</evidence>